<evidence type="ECO:0000256" key="1">
    <source>
        <dbReference type="SAM" id="MobiDB-lite"/>
    </source>
</evidence>
<dbReference type="Proteomes" id="UP000574390">
    <property type="component" value="Unassembled WGS sequence"/>
</dbReference>
<reference evidence="2 3" key="1">
    <citation type="submission" date="2020-04" db="EMBL/GenBank/DDBJ databases">
        <title>Perkinsus olseni comparative genomics.</title>
        <authorList>
            <person name="Bogema D.R."/>
        </authorList>
    </citation>
    <scope>NUCLEOTIDE SEQUENCE [LARGE SCALE GENOMIC DNA]</scope>
    <source>
        <strain evidence="2">ATCC PRA-205</strain>
    </source>
</reference>
<name>A0A7J6PSI7_PEROL</name>
<comment type="caution">
    <text evidence="2">The sequence shown here is derived from an EMBL/GenBank/DDBJ whole genome shotgun (WGS) entry which is preliminary data.</text>
</comment>
<dbReference type="EMBL" id="JABANM010034836">
    <property type="protein sequence ID" value="KAF4698982.1"/>
    <property type="molecule type" value="Genomic_DNA"/>
</dbReference>
<feature type="region of interest" description="Disordered" evidence="1">
    <location>
        <begin position="1"/>
        <end position="52"/>
    </location>
</feature>
<feature type="compositionally biased region" description="Basic and acidic residues" evidence="1">
    <location>
        <begin position="34"/>
        <end position="45"/>
    </location>
</feature>
<feature type="non-terminal residue" evidence="2">
    <location>
        <position position="1"/>
    </location>
</feature>
<accession>A0A7J6PSI7</accession>
<proteinExistence type="predicted"/>
<organism evidence="2 3">
    <name type="scientific">Perkinsus olseni</name>
    <name type="common">Perkinsus atlanticus</name>
    <dbReference type="NCBI Taxonomy" id="32597"/>
    <lineage>
        <taxon>Eukaryota</taxon>
        <taxon>Sar</taxon>
        <taxon>Alveolata</taxon>
        <taxon>Perkinsozoa</taxon>
        <taxon>Perkinsea</taxon>
        <taxon>Perkinsida</taxon>
        <taxon>Perkinsidae</taxon>
        <taxon>Perkinsus</taxon>
    </lineage>
</organism>
<gene>
    <name evidence="2" type="ORF">FOZ62_005318</name>
</gene>
<dbReference type="AlphaFoldDB" id="A0A7J6PSI7"/>
<sequence length="52" mass="5342">QEGTKAEGASGGQQGERDGENTPESAGLVPEGPEPEKQTGTKTDEDVVLTKT</sequence>
<evidence type="ECO:0000313" key="3">
    <source>
        <dbReference type="Proteomes" id="UP000574390"/>
    </source>
</evidence>
<evidence type="ECO:0000313" key="2">
    <source>
        <dbReference type="EMBL" id="KAF4698982.1"/>
    </source>
</evidence>
<protein>
    <submittedName>
        <fullName evidence="2">Uncharacterized protein</fullName>
    </submittedName>
</protein>